<protein>
    <submittedName>
        <fullName evidence="1">Head closure knob</fullName>
    </submittedName>
</protein>
<name>A0A8S5LWG7_9CAUD</name>
<reference evidence="1" key="1">
    <citation type="journal article" date="2021" name="Proc. Natl. Acad. Sci. U.S.A.">
        <title>A Catalog of Tens of Thousands of Viruses from Human Metagenomes Reveals Hidden Associations with Chronic Diseases.</title>
        <authorList>
            <person name="Tisza M.J."/>
            <person name="Buck C.B."/>
        </authorList>
    </citation>
    <scope>NUCLEOTIDE SEQUENCE</scope>
    <source>
        <strain evidence="1">CtabX13</strain>
    </source>
</reference>
<evidence type="ECO:0000313" key="1">
    <source>
        <dbReference type="EMBL" id="DAD74308.1"/>
    </source>
</evidence>
<dbReference type="EMBL" id="BK014758">
    <property type="protein sequence ID" value="DAD74308.1"/>
    <property type="molecule type" value="Genomic_DNA"/>
</dbReference>
<organism evidence="1">
    <name type="scientific">Siphoviridae sp. ctabX13</name>
    <dbReference type="NCBI Taxonomy" id="2826389"/>
    <lineage>
        <taxon>Viruses</taxon>
        <taxon>Duplodnaviria</taxon>
        <taxon>Heunggongvirae</taxon>
        <taxon>Uroviricota</taxon>
        <taxon>Caudoviricetes</taxon>
    </lineage>
</organism>
<proteinExistence type="predicted"/>
<accession>A0A8S5LWG7</accession>
<sequence>MTSEARILSRLYKDKLRLYRYKLFKTDYGESKSEKELIYDNVPCGLSLSTKSEPGRTDIAYEKSEEYVIFAAPNIDIRDKDFIEVRTSSGDIIAGRAGKSFKYPSHIEASLKIEEVV</sequence>